<name>A0A4C1VPA7_EUMVA</name>
<dbReference type="EMBL" id="BGZK01000378">
    <property type="protein sequence ID" value="GBP40197.1"/>
    <property type="molecule type" value="Genomic_DNA"/>
</dbReference>
<keyword evidence="3" id="KW-1185">Reference proteome</keyword>
<gene>
    <name evidence="2" type="ORF">EVAR_37598_1</name>
</gene>
<evidence type="ECO:0000313" key="2">
    <source>
        <dbReference type="EMBL" id="GBP40197.1"/>
    </source>
</evidence>
<protein>
    <submittedName>
        <fullName evidence="2">Uncharacterized protein</fullName>
    </submittedName>
</protein>
<sequence>MLWLYHENGRARVVRHYAPCDSAPTKCSREVAASAVSFRPVSESFGSSLPPPRDILFLPKRPTTHRARTRHLMTRGDASNARPPPPPASDQSTNHGHRLDV</sequence>
<evidence type="ECO:0000256" key="1">
    <source>
        <dbReference type="SAM" id="MobiDB-lite"/>
    </source>
</evidence>
<evidence type="ECO:0000313" key="3">
    <source>
        <dbReference type="Proteomes" id="UP000299102"/>
    </source>
</evidence>
<organism evidence="2 3">
    <name type="scientific">Eumeta variegata</name>
    <name type="common">Bagworm moth</name>
    <name type="synonym">Eumeta japonica</name>
    <dbReference type="NCBI Taxonomy" id="151549"/>
    <lineage>
        <taxon>Eukaryota</taxon>
        <taxon>Metazoa</taxon>
        <taxon>Ecdysozoa</taxon>
        <taxon>Arthropoda</taxon>
        <taxon>Hexapoda</taxon>
        <taxon>Insecta</taxon>
        <taxon>Pterygota</taxon>
        <taxon>Neoptera</taxon>
        <taxon>Endopterygota</taxon>
        <taxon>Lepidoptera</taxon>
        <taxon>Glossata</taxon>
        <taxon>Ditrysia</taxon>
        <taxon>Tineoidea</taxon>
        <taxon>Psychidae</taxon>
        <taxon>Oiketicinae</taxon>
        <taxon>Eumeta</taxon>
    </lineage>
</organism>
<accession>A0A4C1VPA7</accession>
<comment type="caution">
    <text evidence="2">The sequence shown here is derived from an EMBL/GenBank/DDBJ whole genome shotgun (WGS) entry which is preliminary data.</text>
</comment>
<proteinExistence type="predicted"/>
<dbReference type="AlphaFoldDB" id="A0A4C1VPA7"/>
<feature type="compositionally biased region" description="Basic residues" evidence="1">
    <location>
        <begin position="62"/>
        <end position="73"/>
    </location>
</feature>
<dbReference type="Proteomes" id="UP000299102">
    <property type="component" value="Unassembled WGS sequence"/>
</dbReference>
<reference evidence="2 3" key="1">
    <citation type="journal article" date="2019" name="Commun. Biol.">
        <title>The bagworm genome reveals a unique fibroin gene that provides high tensile strength.</title>
        <authorList>
            <person name="Kono N."/>
            <person name="Nakamura H."/>
            <person name="Ohtoshi R."/>
            <person name="Tomita M."/>
            <person name="Numata K."/>
            <person name="Arakawa K."/>
        </authorList>
    </citation>
    <scope>NUCLEOTIDE SEQUENCE [LARGE SCALE GENOMIC DNA]</scope>
</reference>
<feature type="region of interest" description="Disordered" evidence="1">
    <location>
        <begin position="41"/>
        <end position="101"/>
    </location>
</feature>